<feature type="signal peptide" evidence="2">
    <location>
        <begin position="1"/>
        <end position="24"/>
    </location>
</feature>
<dbReference type="GO" id="GO:0005975">
    <property type="term" value="P:carbohydrate metabolic process"/>
    <property type="evidence" value="ECO:0007669"/>
    <property type="project" value="InterPro"/>
</dbReference>
<dbReference type="EMBL" id="MNAN01000033">
    <property type="protein sequence ID" value="OHU94661.1"/>
    <property type="molecule type" value="Genomic_DNA"/>
</dbReference>
<evidence type="ECO:0000256" key="2">
    <source>
        <dbReference type="SAM" id="SignalP"/>
    </source>
</evidence>
<feature type="domain" description="NodB homology" evidence="3">
    <location>
        <begin position="40"/>
        <end position="275"/>
    </location>
</feature>
<dbReference type="STRING" id="327939.BIW53_14000"/>
<proteinExistence type="predicted"/>
<evidence type="ECO:0000313" key="5">
    <source>
        <dbReference type="Proteomes" id="UP000180253"/>
    </source>
</evidence>
<dbReference type="InterPro" id="IPR002509">
    <property type="entry name" value="NODB_dom"/>
</dbReference>
<dbReference type="SUPFAM" id="SSF88713">
    <property type="entry name" value="Glycoside hydrolase/deacetylase"/>
    <property type="match status" value="1"/>
</dbReference>
<comment type="caution">
    <text evidence="4">The sequence shown here is derived from an EMBL/GenBank/DDBJ whole genome shotgun (WGS) entry which is preliminary data.</text>
</comment>
<feature type="chain" id="PRO_5010163898" evidence="2">
    <location>
        <begin position="25"/>
        <end position="275"/>
    </location>
</feature>
<dbReference type="GO" id="GO:0016810">
    <property type="term" value="F:hydrolase activity, acting on carbon-nitrogen (but not peptide) bonds"/>
    <property type="evidence" value="ECO:0007669"/>
    <property type="project" value="InterPro"/>
</dbReference>
<sequence>MKSTTQSIRLTACVLMSVCSLSFASEAKNEQSFYPNGANNAVSITFDDGKQSQLDIGLPILDKHDIKATFYVMRDKVAERLSDWQKVVKNGHEIGNHTTSHLCTGNFQWLREQNKGLEQTNLDWLRRDIEQTNVYIEKNLKVRPRSFAYPCGNTFVGRGRDVKSYVPVIANMFESGRTWLDETANDPTYTDFAQLTGIRIDGMSFEEIKQMLELLRFRHSWVILAGHDVGERGMYTVDKEALERLVSYLKEPENGYWVNTVDNIANYIKQNRLPL</sequence>
<evidence type="ECO:0000313" key="4">
    <source>
        <dbReference type="EMBL" id="OHU94661.1"/>
    </source>
</evidence>
<dbReference type="AlphaFoldDB" id="A0A1S1N4T9"/>
<dbReference type="Proteomes" id="UP000180253">
    <property type="component" value="Unassembled WGS sequence"/>
</dbReference>
<protein>
    <submittedName>
        <fullName evidence="4">Polysaccharide deacetylase</fullName>
    </submittedName>
</protein>
<keyword evidence="1 2" id="KW-0732">Signal</keyword>
<reference evidence="4 5" key="1">
    <citation type="submission" date="2016-10" db="EMBL/GenBank/DDBJ databases">
        <title>Pseudoalteromonas amylolytica sp. nov., isolated from the surface seawater.</title>
        <authorList>
            <person name="Wu Y.-H."/>
            <person name="Cheng H."/>
            <person name="Jin X.-B."/>
            <person name="Wang C.-S."/>
            <person name="Xu X.-W."/>
        </authorList>
    </citation>
    <scope>NUCLEOTIDE SEQUENCE [LARGE SCALE GENOMIC DNA]</scope>
    <source>
        <strain evidence="4 5">JCM 12483</strain>
    </source>
</reference>
<accession>A0A1S1N4T9</accession>
<dbReference type="InterPro" id="IPR011330">
    <property type="entry name" value="Glyco_hydro/deAcase_b/a-brl"/>
</dbReference>
<evidence type="ECO:0000259" key="3">
    <source>
        <dbReference type="PROSITE" id="PS51677"/>
    </source>
</evidence>
<dbReference type="Pfam" id="PF01522">
    <property type="entry name" value="Polysacc_deac_1"/>
    <property type="match status" value="1"/>
</dbReference>
<gene>
    <name evidence="4" type="ORF">BIW53_14000</name>
</gene>
<dbReference type="Gene3D" id="3.20.20.370">
    <property type="entry name" value="Glycoside hydrolase/deacetylase"/>
    <property type="match status" value="1"/>
</dbReference>
<dbReference type="CDD" id="cd10967">
    <property type="entry name" value="CE4_GLA_like_6s"/>
    <property type="match status" value="1"/>
</dbReference>
<keyword evidence="5" id="KW-1185">Reference proteome</keyword>
<dbReference type="PANTHER" id="PTHR34216:SF11">
    <property type="entry name" value="CHITOOLIGOSACCHARIDE DEACETYLASE"/>
    <property type="match status" value="1"/>
</dbReference>
<organism evidence="4 5">
    <name type="scientific">Pseudoalteromonas byunsanensis</name>
    <dbReference type="NCBI Taxonomy" id="327939"/>
    <lineage>
        <taxon>Bacteria</taxon>
        <taxon>Pseudomonadati</taxon>
        <taxon>Pseudomonadota</taxon>
        <taxon>Gammaproteobacteria</taxon>
        <taxon>Alteromonadales</taxon>
        <taxon>Pseudoalteromonadaceae</taxon>
        <taxon>Pseudoalteromonas</taxon>
    </lineage>
</organism>
<evidence type="ECO:0000256" key="1">
    <source>
        <dbReference type="ARBA" id="ARBA00022729"/>
    </source>
</evidence>
<dbReference type="PANTHER" id="PTHR34216">
    <property type="match status" value="1"/>
</dbReference>
<dbReference type="PROSITE" id="PS51677">
    <property type="entry name" value="NODB"/>
    <property type="match status" value="1"/>
</dbReference>
<dbReference type="RefSeq" id="WP_070992637.1">
    <property type="nucleotide sequence ID" value="NZ_CBCSHD010000014.1"/>
</dbReference>
<dbReference type="InterPro" id="IPR051398">
    <property type="entry name" value="Polysacch_Deacetylase"/>
</dbReference>
<name>A0A1S1N4T9_9GAMM</name>